<sequence length="188" mass="22097">MLVLVDQQNSPKSLWGMPQRDYWWCIIVAKYGVFLFTEIGAFVITDYTQNQFDYDLVKFMADLAERDQRHRKANDNWENQNYLDSINISSIDSLFKQHKKYIGKSMVGEKFNHTMWAVIQHSELAQQKFYLPIVHKAVQDGDLKPVPLEMLIDRIYLKKYGYQIFGSQSGWNLADDITIQKVKSKYGL</sequence>
<dbReference type="Proteomes" id="UP000027821">
    <property type="component" value="Unassembled WGS sequence"/>
</dbReference>
<name>A0A074KU62_9BACT</name>
<proteinExistence type="predicted"/>
<dbReference type="OrthoDB" id="1164858at2"/>
<accession>A0A074KU62</accession>
<evidence type="ECO:0000313" key="3">
    <source>
        <dbReference type="Proteomes" id="UP000027821"/>
    </source>
</evidence>
<keyword evidence="3" id="KW-1185">Reference proteome</keyword>
<evidence type="ECO:0000256" key="1">
    <source>
        <dbReference type="SAM" id="Phobius"/>
    </source>
</evidence>
<protein>
    <submittedName>
        <fullName evidence="2">Uncharacterized protein</fullName>
    </submittedName>
</protein>
<dbReference type="RefSeq" id="WP_051720328.1">
    <property type="nucleotide sequence ID" value="NZ_JMIH01000039.1"/>
</dbReference>
<comment type="caution">
    <text evidence="2">The sequence shown here is derived from an EMBL/GenBank/DDBJ whole genome shotgun (WGS) entry which is preliminary data.</text>
</comment>
<dbReference type="AlphaFoldDB" id="A0A074KU62"/>
<dbReference type="EMBL" id="JMIH01000039">
    <property type="protein sequence ID" value="KEO71805.1"/>
    <property type="molecule type" value="Genomic_DNA"/>
</dbReference>
<organism evidence="2 3">
    <name type="scientific">Anditalea andensis</name>
    <dbReference type="NCBI Taxonomy" id="1048983"/>
    <lineage>
        <taxon>Bacteria</taxon>
        <taxon>Pseudomonadati</taxon>
        <taxon>Bacteroidota</taxon>
        <taxon>Cytophagia</taxon>
        <taxon>Cytophagales</taxon>
        <taxon>Cytophagaceae</taxon>
        <taxon>Anditalea</taxon>
    </lineage>
</organism>
<reference evidence="2 3" key="1">
    <citation type="submission" date="2014-04" db="EMBL/GenBank/DDBJ databases">
        <title>Characterization and application of a salt tolerant electro-active bacterium.</title>
        <authorList>
            <person name="Yang L."/>
            <person name="Wei S."/>
            <person name="Tay Q.X.M."/>
        </authorList>
    </citation>
    <scope>NUCLEOTIDE SEQUENCE [LARGE SCALE GENOMIC DNA]</scope>
    <source>
        <strain evidence="2 3">LY1</strain>
    </source>
</reference>
<feature type="transmembrane region" description="Helical" evidence="1">
    <location>
        <begin position="21"/>
        <end position="44"/>
    </location>
</feature>
<keyword evidence="1" id="KW-0812">Transmembrane</keyword>
<gene>
    <name evidence="2" type="ORF">EL17_21735</name>
</gene>
<dbReference type="eggNOG" id="COG2259">
    <property type="taxonomic scope" value="Bacteria"/>
</dbReference>
<keyword evidence="1" id="KW-0472">Membrane</keyword>
<keyword evidence="1" id="KW-1133">Transmembrane helix</keyword>
<dbReference type="STRING" id="1048983.EL17_21735"/>
<evidence type="ECO:0000313" key="2">
    <source>
        <dbReference type="EMBL" id="KEO71805.1"/>
    </source>
</evidence>